<evidence type="ECO:0008006" key="3">
    <source>
        <dbReference type="Google" id="ProtNLM"/>
    </source>
</evidence>
<gene>
    <name evidence="1" type="ORF">NCTC12872_01246</name>
</gene>
<evidence type="ECO:0000313" key="2">
    <source>
        <dbReference type="Proteomes" id="UP000255417"/>
    </source>
</evidence>
<dbReference type="Pfam" id="PF25952">
    <property type="entry name" value="DUF7990"/>
    <property type="match status" value="1"/>
</dbReference>
<dbReference type="Proteomes" id="UP000255417">
    <property type="component" value="Unassembled WGS sequence"/>
</dbReference>
<accession>A0A379CAI4</accession>
<dbReference type="EMBL" id="UGTA01000001">
    <property type="protein sequence ID" value="SUB59264.1"/>
    <property type="molecule type" value="Genomic_DNA"/>
</dbReference>
<organism evidence="1 2">
    <name type="scientific">Phocoenobacter uteri</name>
    <dbReference type="NCBI Taxonomy" id="146806"/>
    <lineage>
        <taxon>Bacteria</taxon>
        <taxon>Pseudomonadati</taxon>
        <taxon>Pseudomonadota</taxon>
        <taxon>Gammaproteobacteria</taxon>
        <taxon>Pasteurellales</taxon>
        <taxon>Pasteurellaceae</taxon>
        <taxon>Phocoenobacter</taxon>
    </lineage>
</organism>
<evidence type="ECO:0000313" key="1">
    <source>
        <dbReference type="EMBL" id="SUB59264.1"/>
    </source>
</evidence>
<dbReference type="AlphaFoldDB" id="A0A379CAI4"/>
<reference evidence="1 2" key="1">
    <citation type="submission" date="2018-06" db="EMBL/GenBank/DDBJ databases">
        <authorList>
            <consortium name="Pathogen Informatics"/>
            <person name="Doyle S."/>
        </authorList>
    </citation>
    <scope>NUCLEOTIDE SEQUENCE [LARGE SCALE GENOMIC DNA]</scope>
    <source>
        <strain evidence="1 2">NCTC12872</strain>
    </source>
</reference>
<dbReference type="InterPro" id="IPR058303">
    <property type="entry name" value="DUF7990"/>
</dbReference>
<proteinExistence type="predicted"/>
<dbReference type="InterPro" id="IPR047717">
    <property type="entry name" value="CC_star_Cory"/>
</dbReference>
<dbReference type="NCBIfam" id="NF041419">
    <property type="entry name" value="CC_star_Cory"/>
    <property type="match status" value="1"/>
</dbReference>
<protein>
    <recommendedName>
        <fullName evidence="3">DNA helicase</fullName>
    </recommendedName>
</protein>
<sequence length="101" mass="11898">MQIYFYKKKKPMNIANLKEKLTAFYAGLDEFYHAPYRQTLARANRDEADLFMLMLFAESLGVPNPVAFYTLELQPIFLEAFHEWHTRMGIEKSPLEHFGCC</sequence>
<keyword evidence="2" id="KW-1185">Reference proteome</keyword>
<name>A0A379CAI4_9PAST</name>